<evidence type="ECO:0000256" key="1">
    <source>
        <dbReference type="ARBA" id="ARBA00004370"/>
    </source>
</evidence>
<dbReference type="SUPFAM" id="SSF53756">
    <property type="entry name" value="UDP-Glycosyltransferase/glycogen phosphorylase"/>
    <property type="match status" value="1"/>
</dbReference>
<evidence type="ECO:0000259" key="5">
    <source>
        <dbReference type="Pfam" id="PF04101"/>
    </source>
</evidence>
<dbReference type="GO" id="GO:0016758">
    <property type="term" value="F:hexosyltransferase activity"/>
    <property type="evidence" value="ECO:0007669"/>
    <property type="project" value="InterPro"/>
</dbReference>
<comment type="subcellular location">
    <subcellularLocation>
        <location evidence="1">Membrane</location>
    </subcellularLocation>
</comment>
<accession>A0A934K2N4</accession>
<protein>
    <submittedName>
        <fullName evidence="7">Glycosyltransferase</fullName>
    </submittedName>
</protein>
<keyword evidence="3" id="KW-0328">Glycosyltransferase</keyword>
<keyword evidence="8" id="KW-1185">Reference proteome</keyword>
<feature type="non-terminal residue" evidence="7">
    <location>
        <position position="351"/>
    </location>
</feature>
<gene>
    <name evidence="7" type="ORF">JF922_15135</name>
</gene>
<evidence type="ECO:0000256" key="2">
    <source>
        <dbReference type="ARBA" id="ARBA00006962"/>
    </source>
</evidence>
<dbReference type="GO" id="GO:0009247">
    <property type="term" value="P:glycolipid biosynthetic process"/>
    <property type="evidence" value="ECO:0007669"/>
    <property type="project" value="InterPro"/>
</dbReference>
<dbReference type="PANTHER" id="PTHR43025">
    <property type="entry name" value="MONOGALACTOSYLDIACYLGLYCEROL SYNTHASE"/>
    <property type="match status" value="1"/>
</dbReference>
<dbReference type="InterPro" id="IPR050519">
    <property type="entry name" value="Glycosyltransf_28_UgtP"/>
</dbReference>
<dbReference type="InterPro" id="IPR009695">
    <property type="entry name" value="Diacylglyc_glucosyltr_N"/>
</dbReference>
<sequence length="351" mass="37877">MESLDPLICQGKPVVRRLASLYPKIIQRSGSAWGVIYHASNTRAAFGALRGVFGGQVRRVIGGQLRTQDPDVVLSVHPLLNHVTLSAIRRSGRPSGLMTVVTDLIDLHRGWALPEADLVVVPSEPAAEVVRGMGVPNERVLPLGLPVDLRFRPPAPGEKQALRRRFGLEQGRPTLLVLGGGDGSGKMLQQVRALAWGEHEWQVIAVCGRNEKLRRRLSRVHFSTPTAVLGFVDNMPALMRAADLVVTKAGPGAIAEALATGVPLVLTGYLPGQETANVRFVTGAGFGLYAPRRDELREAVGRLLSDSGKEATAMAARAAAIARPYASLDIARECMALVHRYQVERARSTLQ</sequence>
<evidence type="ECO:0000256" key="4">
    <source>
        <dbReference type="ARBA" id="ARBA00022679"/>
    </source>
</evidence>
<dbReference type="PANTHER" id="PTHR43025:SF3">
    <property type="entry name" value="MONOGALACTOSYLDIACYLGLYCEROL SYNTHASE 1, CHLOROPLASTIC"/>
    <property type="match status" value="1"/>
</dbReference>
<dbReference type="Proteomes" id="UP000612893">
    <property type="component" value="Unassembled WGS sequence"/>
</dbReference>
<proteinExistence type="inferred from homology"/>
<feature type="domain" description="Glycosyl transferase family 28 C-terminal" evidence="5">
    <location>
        <begin position="174"/>
        <end position="317"/>
    </location>
</feature>
<comment type="caution">
    <text evidence="7">The sequence shown here is derived from an EMBL/GenBank/DDBJ whole genome shotgun (WGS) entry which is preliminary data.</text>
</comment>
<dbReference type="GO" id="GO:0016020">
    <property type="term" value="C:membrane"/>
    <property type="evidence" value="ECO:0007669"/>
    <property type="project" value="UniProtKB-SubCell"/>
</dbReference>
<reference evidence="7" key="1">
    <citation type="submission" date="2020-10" db="EMBL/GenBank/DDBJ databases">
        <title>Ca. Dormibacterota MAGs.</title>
        <authorList>
            <person name="Montgomery K."/>
        </authorList>
    </citation>
    <scope>NUCLEOTIDE SEQUENCE [LARGE SCALE GENOMIC DNA]</scope>
    <source>
        <strain evidence="7">SC8812_S17_10</strain>
    </source>
</reference>
<organism evidence="7 8">
    <name type="scientific">Candidatus Nephthysia bennettiae</name>
    <dbReference type="NCBI Taxonomy" id="3127016"/>
    <lineage>
        <taxon>Bacteria</taxon>
        <taxon>Bacillati</taxon>
        <taxon>Candidatus Dormiibacterota</taxon>
        <taxon>Candidatus Dormibacteria</taxon>
        <taxon>Candidatus Dormibacterales</taxon>
        <taxon>Candidatus Dormibacteraceae</taxon>
        <taxon>Candidatus Nephthysia</taxon>
    </lineage>
</organism>
<keyword evidence="4" id="KW-0808">Transferase</keyword>
<evidence type="ECO:0000313" key="8">
    <source>
        <dbReference type="Proteomes" id="UP000612893"/>
    </source>
</evidence>
<evidence type="ECO:0000256" key="3">
    <source>
        <dbReference type="ARBA" id="ARBA00022676"/>
    </source>
</evidence>
<name>A0A934K2N4_9BACT</name>
<dbReference type="AlphaFoldDB" id="A0A934K2N4"/>
<dbReference type="Pfam" id="PF06925">
    <property type="entry name" value="MGDG_synth"/>
    <property type="match status" value="1"/>
</dbReference>
<evidence type="ECO:0000313" key="7">
    <source>
        <dbReference type="EMBL" id="MBJ7599397.1"/>
    </source>
</evidence>
<feature type="domain" description="Diacylglycerol glucosyltransferase N-terminal" evidence="6">
    <location>
        <begin position="20"/>
        <end position="147"/>
    </location>
</feature>
<dbReference type="EMBL" id="JAEKNR010000151">
    <property type="protein sequence ID" value="MBJ7599397.1"/>
    <property type="molecule type" value="Genomic_DNA"/>
</dbReference>
<comment type="similarity">
    <text evidence="2">Belongs to the glycosyltransferase 28 family.</text>
</comment>
<evidence type="ECO:0000259" key="6">
    <source>
        <dbReference type="Pfam" id="PF06925"/>
    </source>
</evidence>
<dbReference type="Gene3D" id="3.40.50.2000">
    <property type="entry name" value="Glycogen Phosphorylase B"/>
    <property type="match status" value="1"/>
</dbReference>
<dbReference type="InterPro" id="IPR007235">
    <property type="entry name" value="Glyco_trans_28_C"/>
</dbReference>
<dbReference type="Pfam" id="PF04101">
    <property type="entry name" value="Glyco_tran_28_C"/>
    <property type="match status" value="1"/>
</dbReference>